<reference evidence="7 8" key="1">
    <citation type="submission" date="2014-01" db="EMBL/GenBank/DDBJ databases">
        <title>Development of a Comparative Genomic Fingerprinting Assay for High Resolution Genotyping of Arcobacter butzleri.</title>
        <authorList>
            <person name="Webb A.L."/>
            <person name="Inglis G.D."/>
            <person name="Kruczkiewicz P."/>
            <person name="Selinger L.B."/>
            <person name="Taboada E.N."/>
        </authorList>
    </citation>
    <scope>NUCLEOTIDE SEQUENCE [LARGE SCALE GENOMIC DNA]</scope>
    <source>
        <strain evidence="7 8">L355</strain>
    </source>
</reference>
<evidence type="ECO:0000313" key="7">
    <source>
        <dbReference type="EMBL" id="KLE09087.1"/>
    </source>
</evidence>
<proteinExistence type="predicted"/>
<keyword evidence="4" id="KW-0732">Signal</keyword>
<evidence type="ECO:0000259" key="6">
    <source>
        <dbReference type="Pfam" id="PF08479"/>
    </source>
</evidence>
<feature type="domain" description="Polypeptide-transport-associated ShlB-type" evidence="6">
    <location>
        <begin position="71"/>
        <end position="146"/>
    </location>
</feature>
<keyword evidence="1" id="KW-0472">Membrane</keyword>
<keyword evidence="3" id="KW-0998">Cell outer membrane</keyword>
<dbReference type="InterPro" id="IPR005565">
    <property type="entry name" value="Hemolysn_activator_HlyB_C"/>
</dbReference>
<dbReference type="EMBL" id="JAIW01000051">
    <property type="protein sequence ID" value="KLE09087.1"/>
    <property type="molecule type" value="Genomic_DNA"/>
</dbReference>
<feature type="chain" id="PRO_5002578157" evidence="4">
    <location>
        <begin position="20"/>
        <end position="555"/>
    </location>
</feature>
<dbReference type="RefSeq" id="WP_046998460.1">
    <property type="nucleotide sequence ID" value="NZ_JAIW01000051.1"/>
</dbReference>
<gene>
    <name evidence="7" type="ORF">AF80_07595</name>
</gene>
<evidence type="ECO:0000256" key="3">
    <source>
        <dbReference type="ARBA" id="ARBA00023237"/>
    </source>
</evidence>
<dbReference type="Pfam" id="PF03865">
    <property type="entry name" value="ShlB"/>
    <property type="match status" value="1"/>
</dbReference>
<keyword evidence="1" id="KW-1134">Transmembrane beta strand</keyword>
<organism evidence="7 8">
    <name type="scientific">Aliarcobacter butzleri L355</name>
    <dbReference type="NCBI Taxonomy" id="1447263"/>
    <lineage>
        <taxon>Bacteria</taxon>
        <taxon>Pseudomonadati</taxon>
        <taxon>Campylobacterota</taxon>
        <taxon>Epsilonproteobacteria</taxon>
        <taxon>Campylobacterales</taxon>
        <taxon>Arcobacteraceae</taxon>
        <taxon>Aliarcobacter</taxon>
    </lineage>
</organism>
<accession>A0A0G9KR62</accession>
<dbReference type="GO" id="GO:0098046">
    <property type="term" value="C:type V protein secretion system complex"/>
    <property type="evidence" value="ECO:0007669"/>
    <property type="project" value="TreeGrafter"/>
</dbReference>
<evidence type="ECO:0000256" key="4">
    <source>
        <dbReference type="SAM" id="SignalP"/>
    </source>
</evidence>
<dbReference type="GO" id="GO:0046819">
    <property type="term" value="P:protein secretion by the type V secretion system"/>
    <property type="evidence" value="ECO:0007669"/>
    <property type="project" value="TreeGrafter"/>
</dbReference>
<dbReference type="Gene3D" id="2.40.160.50">
    <property type="entry name" value="membrane protein fhac: a member of the omp85/tpsb transporter family"/>
    <property type="match status" value="1"/>
</dbReference>
<protein>
    <submittedName>
        <fullName evidence="7">Hemin-binding protein</fullName>
    </submittedName>
</protein>
<evidence type="ECO:0000256" key="2">
    <source>
        <dbReference type="ARBA" id="ARBA00022692"/>
    </source>
</evidence>
<evidence type="ECO:0000313" key="8">
    <source>
        <dbReference type="Proteomes" id="UP000035154"/>
    </source>
</evidence>
<evidence type="ECO:0000259" key="5">
    <source>
        <dbReference type="Pfam" id="PF03865"/>
    </source>
</evidence>
<dbReference type="PANTHER" id="PTHR34597:SF1">
    <property type="entry name" value="HEME_HEMOPEXIN TRANSPORTER PROTEIN HUXB"/>
    <property type="match status" value="1"/>
</dbReference>
<keyword evidence="2" id="KW-0812">Transmembrane</keyword>
<dbReference type="InterPro" id="IPR013686">
    <property type="entry name" value="Polypept-transport_assoc_ShlB"/>
</dbReference>
<sequence length="555" mass="62169">MKNISKIITLSVLSSVALLGSSPIVPNSSTIERQIQSPKDIPTAKKEIVEIEGSKEQKVLKDNGSNQTILIKNFNVQGNTKISNDDILNSLKEFENKELNFNQIKEIVTKISKLYKDRGYFVARAYLPAQNIQQNQNILNISILEGNYGEFNINNSSLVRNSVVQDIFDNTKFDKVINTKVIERAMLLINDRAGVKISKAQLSPGTKVGSSDFNIETVSEPRVDGYVVSDNYGSRYTGEYRVQALVNINSLATLGDKLSISGLVSNGADLKNGKLAYEIPILSNGLKANFAYSRTNYNLVKEYKALDANGNSNIYEVGLSYPIVLKNDESLYVKLKYYYKDFNDYMNNVKYEDKSINSVVASLDYTKNYFLGEFASRLFSNVNLTTGYLSNTSNVDDGNYNKIDAYVSNDIYLTDIFSFNQSLTAQKVLGDKNLDGSEDLSLGGAYGVRLYPDSEQSGENGYILNLELLSKLPNISNYSHKVGLFYDIGDVYAEKNQDATFERKRLKDIGIGYYANYKDFFAKVQMAWSANSDEIQSENSSHKNSKLLFQAGWVF</sequence>
<dbReference type="Pfam" id="PF08479">
    <property type="entry name" value="POTRA_2"/>
    <property type="match status" value="1"/>
</dbReference>
<dbReference type="Proteomes" id="UP000035154">
    <property type="component" value="Unassembled WGS sequence"/>
</dbReference>
<evidence type="ECO:0000256" key="1">
    <source>
        <dbReference type="ARBA" id="ARBA00022452"/>
    </source>
</evidence>
<dbReference type="PANTHER" id="PTHR34597">
    <property type="entry name" value="SLR1661 PROTEIN"/>
    <property type="match status" value="1"/>
</dbReference>
<dbReference type="Gene3D" id="3.10.20.310">
    <property type="entry name" value="membrane protein fhac"/>
    <property type="match status" value="1"/>
</dbReference>
<feature type="domain" description="Haemolysin activator HlyB C-terminal" evidence="5">
    <location>
        <begin position="209"/>
        <end position="499"/>
    </location>
</feature>
<name>A0A0G9KR62_9BACT</name>
<dbReference type="GO" id="GO:0008320">
    <property type="term" value="F:protein transmembrane transporter activity"/>
    <property type="evidence" value="ECO:0007669"/>
    <property type="project" value="TreeGrafter"/>
</dbReference>
<feature type="signal peptide" evidence="4">
    <location>
        <begin position="1"/>
        <end position="19"/>
    </location>
</feature>
<dbReference type="PATRIC" id="fig|1447263.3.peg.1486"/>
<dbReference type="InterPro" id="IPR051544">
    <property type="entry name" value="TPS_OM_transporter"/>
</dbReference>
<comment type="caution">
    <text evidence="7">The sequence shown here is derived from an EMBL/GenBank/DDBJ whole genome shotgun (WGS) entry which is preliminary data.</text>
</comment>
<dbReference type="AlphaFoldDB" id="A0A0G9KR62"/>